<keyword evidence="2" id="KW-1133">Transmembrane helix</keyword>
<keyword evidence="1" id="KW-0802">TPR repeat</keyword>
<feature type="repeat" description="TPR" evidence="1">
    <location>
        <begin position="263"/>
        <end position="296"/>
    </location>
</feature>
<gene>
    <name evidence="4" type="ORF">QNI16_23375</name>
</gene>
<proteinExistence type="predicted"/>
<dbReference type="InterPro" id="IPR019734">
    <property type="entry name" value="TPR_rpt"/>
</dbReference>
<dbReference type="AlphaFoldDB" id="A0AAE3QUH0"/>
<evidence type="ECO:0000256" key="2">
    <source>
        <dbReference type="SAM" id="Phobius"/>
    </source>
</evidence>
<dbReference type="Pfam" id="PF12770">
    <property type="entry name" value="CHAT"/>
    <property type="match status" value="1"/>
</dbReference>
<evidence type="ECO:0000313" key="4">
    <source>
        <dbReference type="EMBL" id="MDJ1483460.1"/>
    </source>
</evidence>
<dbReference type="SUPFAM" id="SSF48452">
    <property type="entry name" value="TPR-like"/>
    <property type="match status" value="1"/>
</dbReference>
<dbReference type="EMBL" id="JASJOS010000011">
    <property type="protein sequence ID" value="MDJ1483460.1"/>
    <property type="molecule type" value="Genomic_DNA"/>
</dbReference>
<feature type="transmembrane region" description="Helical" evidence="2">
    <location>
        <begin position="899"/>
        <end position="917"/>
    </location>
</feature>
<evidence type="ECO:0000259" key="3">
    <source>
        <dbReference type="Pfam" id="PF12770"/>
    </source>
</evidence>
<accession>A0AAE3QUH0</accession>
<dbReference type="Gene3D" id="1.25.40.10">
    <property type="entry name" value="Tetratricopeptide repeat domain"/>
    <property type="match status" value="3"/>
</dbReference>
<protein>
    <submittedName>
        <fullName evidence="4">CHAT domain-containing protein</fullName>
    </submittedName>
</protein>
<dbReference type="PROSITE" id="PS50005">
    <property type="entry name" value="TPR"/>
    <property type="match status" value="2"/>
</dbReference>
<dbReference type="SMART" id="SM00028">
    <property type="entry name" value="TPR"/>
    <property type="match status" value="8"/>
</dbReference>
<evidence type="ECO:0000313" key="5">
    <source>
        <dbReference type="Proteomes" id="UP001241110"/>
    </source>
</evidence>
<dbReference type="InterPro" id="IPR011990">
    <property type="entry name" value="TPR-like_helical_dom_sf"/>
</dbReference>
<evidence type="ECO:0000256" key="1">
    <source>
        <dbReference type="PROSITE-ProRule" id="PRU00339"/>
    </source>
</evidence>
<organism evidence="4 5">
    <name type="scientific">Xanthocytophaga flava</name>
    <dbReference type="NCBI Taxonomy" id="3048013"/>
    <lineage>
        <taxon>Bacteria</taxon>
        <taxon>Pseudomonadati</taxon>
        <taxon>Bacteroidota</taxon>
        <taxon>Cytophagia</taxon>
        <taxon>Cytophagales</taxon>
        <taxon>Rhodocytophagaceae</taxon>
        <taxon>Xanthocytophaga</taxon>
    </lineage>
</organism>
<comment type="caution">
    <text evidence="4">The sequence shown here is derived from an EMBL/GenBank/DDBJ whole genome shotgun (WGS) entry which is preliminary data.</text>
</comment>
<keyword evidence="2" id="KW-0472">Membrane</keyword>
<keyword evidence="2" id="KW-0812">Transmembrane</keyword>
<dbReference type="InterPro" id="IPR024983">
    <property type="entry name" value="CHAT_dom"/>
</dbReference>
<reference evidence="4" key="1">
    <citation type="submission" date="2023-05" db="EMBL/GenBank/DDBJ databases">
        <authorList>
            <person name="Zhang X."/>
        </authorList>
    </citation>
    <scope>NUCLEOTIDE SEQUENCE</scope>
    <source>
        <strain evidence="4">YF14B1</strain>
    </source>
</reference>
<name>A0AAE3QUH0_9BACT</name>
<feature type="domain" description="CHAT" evidence="3">
    <location>
        <begin position="611"/>
        <end position="889"/>
    </location>
</feature>
<dbReference type="Proteomes" id="UP001241110">
    <property type="component" value="Unassembled WGS sequence"/>
</dbReference>
<dbReference type="PANTHER" id="PTHR10098">
    <property type="entry name" value="RAPSYN-RELATED"/>
    <property type="match status" value="1"/>
</dbReference>
<dbReference type="Pfam" id="PF13424">
    <property type="entry name" value="TPR_12"/>
    <property type="match status" value="2"/>
</dbReference>
<dbReference type="RefSeq" id="WP_313983334.1">
    <property type="nucleotide sequence ID" value="NZ_JASJOS010000011.1"/>
</dbReference>
<sequence>MRNSIFILLSLLSVSAQPQNPDYKKAEQLYKEANILFEEESDEAALAKYQQAKRLYESLKAVNVNYADLLVKMGSLAEIKNEPKAAINFYKAALALSKKNNPDSSLTPVFFTATILLGEVFYKTERYDSALIYCNYAKAYISKEQREQNIERLYNVLGAIYYADGNYRQSLTHFEKAFIASTQQQKTHPSILCRNQLNIASAANNLGQYDRALQAYRQALSYKYVAEIVYRKIGETYLKLNKSDSALFFLQKSATTNNPDNRIVVWNHLGNFYAQRKDYVQSLKYYNQSIQLNQKLFGTKNTKLVTSYLGIGQVYIDQKHYLEAINTIQKALMVLHLSFKNTDIYKNPDDPDNVISRLDFYKALRAKALALQQYAQQTRKSTDLEFSFKTYQLAIRLAEQLRLSYDTDEAKLFFIQQIFPIYEEAISVAFTLYQQTKKISYTELAFSISEKSKAAILAETLRGLQISQQKGVPTTLLQEEKELRRKITRLTIASIETKDSIQIISLKDQIRDNEINLAQLIKRLDANEKYYQLKYNTQPVSLIQIQKKVLNSNTAFIEYFFGSQALYAFVITNEEFQVFQLPITSVFKDALTKYTLSLFDHHPSPIQPIWANILYQNLVTPLLPVINNYQKLIIVPDGELSYLPFEALVKNPNSLHYLLDDYIIRYAYSGTLLEFTNHKQNVQNTGEVLAMAPFAGSAGNSFRSIQISPLPASKAEVETIGGHIFLESAATKDVFLKLVSHSGIIHLATHATADSKEPLNSYITFYPKDADSVSGYRLYTSELYNLQLDNVKLVVLSACETGGGQLVRGEGVMSLARAFAYAGCPNIAMTLWRADDKATAQITTRMYEYLKKGYTKDEALNKAKQDYLQEAPSSRRNPYYWANMVLVGDEVPVYTSYRWIWIIGGILLALVGAGIFLRITNRQQKHLTLEKQSS</sequence>
<feature type="repeat" description="TPR" evidence="1">
    <location>
        <begin position="151"/>
        <end position="184"/>
    </location>
</feature>
<dbReference type="PANTHER" id="PTHR10098:SF108">
    <property type="entry name" value="TETRATRICOPEPTIDE REPEAT PROTEIN 28"/>
    <property type="match status" value="1"/>
</dbReference>